<dbReference type="EMBL" id="OMOD01000193">
    <property type="protein sequence ID" value="SPF49760.1"/>
    <property type="molecule type" value="Genomic_DNA"/>
</dbReference>
<feature type="domain" description="DUF4010" evidence="3">
    <location>
        <begin position="185"/>
        <end position="393"/>
    </location>
</feature>
<dbReference type="OrthoDB" id="9813718at2"/>
<sequence>MLEAYQWLPPEAVKIVLVLFLSFLIGLEREEHKAAAGYYAFGGVRTFPLIGLIGYSVALLSGGQLLPVFLAFLVIGSFLLLSYWRKLCSSDAAGVTSEMSGLATFLVGALVYYDHFWIATTLSVASLLLLELKAGLEGLATRIPPEEILTFGKFLLLSGVILPILPRQDFGRFHINPFKTWLVVVAVSTISYGSYVLQRVTKQRGGVVLAALLGGAYSSTLTTVVISRRAAQEEHPHLFSGAILIASGVMYARLVALLALFNRHLAVALAPPFLLFAALAIATGWIWSRRPDAQASDVKREYQPKNPLELRAALLFAVLFLVMLVATQLAVTYLGRAGVNVLAAIMGVTDVDPFIMGMTQAAGTLTPLRVAAAAVAIAAASNNLIKGIYAYSLADKRTGIQSLSFLAGMAALGLTPLLWL</sequence>
<name>A0A2U3LD52_9BACT</name>
<proteinExistence type="predicted"/>
<evidence type="ECO:0000259" key="3">
    <source>
        <dbReference type="Pfam" id="PF13194"/>
    </source>
</evidence>
<accession>A0A2U3LD52</accession>
<feature type="transmembrane region" description="Helical" evidence="1">
    <location>
        <begin position="178"/>
        <end position="195"/>
    </location>
</feature>
<organism evidence="4 5">
    <name type="scientific">Candidatus Sulfotelmatobacter kueseliae</name>
    <dbReference type="NCBI Taxonomy" id="2042962"/>
    <lineage>
        <taxon>Bacteria</taxon>
        <taxon>Pseudomonadati</taxon>
        <taxon>Acidobacteriota</taxon>
        <taxon>Terriglobia</taxon>
        <taxon>Terriglobales</taxon>
        <taxon>Candidatus Korobacteraceae</taxon>
        <taxon>Candidatus Sulfotelmatobacter</taxon>
    </lineage>
</organism>
<keyword evidence="1" id="KW-0472">Membrane</keyword>
<dbReference type="InterPro" id="IPR049177">
    <property type="entry name" value="MgtC_SapB_SrpB_YhiD_N"/>
</dbReference>
<feature type="transmembrane region" description="Helical" evidence="1">
    <location>
        <begin position="308"/>
        <end position="334"/>
    </location>
</feature>
<dbReference type="Pfam" id="PF13194">
    <property type="entry name" value="DUF4010"/>
    <property type="match status" value="1"/>
</dbReference>
<feature type="transmembrane region" description="Helical" evidence="1">
    <location>
        <begin position="65"/>
        <end position="84"/>
    </location>
</feature>
<protein>
    <submittedName>
        <fullName evidence="4">Uncharacterized protein</fullName>
    </submittedName>
</protein>
<feature type="transmembrane region" description="Helical" evidence="1">
    <location>
        <begin position="238"/>
        <end position="261"/>
    </location>
</feature>
<keyword evidence="1" id="KW-1133">Transmembrane helix</keyword>
<evidence type="ECO:0000256" key="1">
    <source>
        <dbReference type="SAM" id="Phobius"/>
    </source>
</evidence>
<feature type="domain" description="MgtC/SapB/SrpB/YhiD N-terminal" evidence="2">
    <location>
        <begin position="16"/>
        <end position="137"/>
    </location>
</feature>
<dbReference type="AlphaFoldDB" id="A0A2U3LD52"/>
<feature type="transmembrane region" description="Helical" evidence="1">
    <location>
        <begin position="39"/>
        <end position="59"/>
    </location>
</feature>
<reference evidence="5" key="1">
    <citation type="submission" date="2018-02" db="EMBL/GenBank/DDBJ databases">
        <authorList>
            <person name="Hausmann B."/>
        </authorList>
    </citation>
    <scope>NUCLEOTIDE SEQUENCE [LARGE SCALE GENOMIC DNA]</scope>
    <source>
        <strain evidence="5">Peat soil MAG SbA1</strain>
    </source>
</reference>
<dbReference type="Pfam" id="PF02308">
    <property type="entry name" value="MgtC"/>
    <property type="match status" value="1"/>
</dbReference>
<gene>
    <name evidence="4" type="ORF">SBA1_940038</name>
</gene>
<feature type="transmembrane region" description="Helical" evidence="1">
    <location>
        <begin position="400"/>
        <end position="419"/>
    </location>
</feature>
<keyword evidence="1" id="KW-0812">Transmembrane</keyword>
<feature type="transmembrane region" description="Helical" evidence="1">
    <location>
        <begin position="267"/>
        <end position="287"/>
    </location>
</feature>
<feature type="transmembrane region" description="Helical" evidence="1">
    <location>
        <begin position="12"/>
        <end position="27"/>
    </location>
</feature>
<feature type="transmembrane region" description="Helical" evidence="1">
    <location>
        <begin position="105"/>
        <end position="128"/>
    </location>
</feature>
<evidence type="ECO:0000259" key="2">
    <source>
        <dbReference type="Pfam" id="PF02308"/>
    </source>
</evidence>
<dbReference type="PANTHER" id="PTHR39084:SF1">
    <property type="entry name" value="DUF4010 DOMAIN-CONTAINING PROTEIN"/>
    <property type="match status" value="1"/>
</dbReference>
<dbReference type="Proteomes" id="UP000238701">
    <property type="component" value="Unassembled WGS sequence"/>
</dbReference>
<evidence type="ECO:0000313" key="5">
    <source>
        <dbReference type="Proteomes" id="UP000238701"/>
    </source>
</evidence>
<dbReference type="InterPro" id="IPR025105">
    <property type="entry name" value="DUF4010"/>
</dbReference>
<dbReference type="PANTHER" id="PTHR39084">
    <property type="entry name" value="MEMBRANE PROTEIN-RELATED"/>
    <property type="match status" value="1"/>
</dbReference>
<feature type="transmembrane region" description="Helical" evidence="1">
    <location>
        <begin position="207"/>
        <end position="226"/>
    </location>
</feature>
<evidence type="ECO:0000313" key="4">
    <source>
        <dbReference type="EMBL" id="SPF49760.1"/>
    </source>
</evidence>